<evidence type="ECO:0000313" key="10">
    <source>
        <dbReference type="Proteomes" id="UP000006281"/>
    </source>
</evidence>
<dbReference type="SUPFAM" id="SSF52540">
    <property type="entry name" value="P-loop containing nucleoside triphosphate hydrolases"/>
    <property type="match status" value="1"/>
</dbReference>
<dbReference type="AlphaFoldDB" id="K0K975"/>
<evidence type="ECO:0000256" key="2">
    <source>
        <dbReference type="ARBA" id="ARBA00012121"/>
    </source>
</evidence>
<dbReference type="InterPro" id="IPR050512">
    <property type="entry name" value="Sulf_AdTrans/APS_kinase"/>
</dbReference>
<keyword evidence="3 6" id="KW-0808">Transferase</keyword>
<dbReference type="Gene3D" id="3.40.50.300">
    <property type="entry name" value="P-loop containing nucleotide triphosphate hydrolases"/>
    <property type="match status" value="1"/>
</dbReference>
<dbReference type="EMBL" id="HE804045">
    <property type="protein sequence ID" value="CCH33153.1"/>
    <property type="molecule type" value="Genomic_DNA"/>
</dbReference>
<dbReference type="NCBIfam" id="TIGR00455">
    <property type="entry name" value="apsK"/>
    <property type="match status" value="1"/>
</dbReference>
<dbReference type="HAMAP" id="MF_00065">
    <property type="entry name" value="Adenylyl_sulf_kinase"/>
    <property type="match status" value="1"/>
</dbReference>
<gene>
    <name evidence="9" type="primary">sam35</name>
    <name evidence="6" type="synonym">cysC</name>
    <name evidence="9" type="ordered locus">BN6_58960</name>
</gene>
<keyword evidence="10" id="KW-1185">Reference proteome</keyword>
<protein>
    <recommendedName>
        <fullName evidence="2 6">Adenylyl-sulfate kinase</fullName>
        <ecNumber evidence="2 6">2.7.1.25</ecNumber>
    </recommendedName>
    <alternativeName>
        <fullName evidence="6">APS kinase</fullName>
    </alternativeName>
    <alternativeName>
        <fullName evidence="6">ATP adenosine-5'-phosphosulfate 3'-phosphotransferase</fullName>
    </alternativeName>
    <alternativeName>
        <fullName evidence="6">Adenosine-5'-phosphosulfate kinase</fullName>
    </alternativeName>
</protein>
<keyword evidence="5 6" id="KW-0067">ATP-binding</keyword>
<comment type="catalytic activity">
    <reaction evidence="1 6 7">
        <text>adenosine 5'-phosphosulfate + ATP = 3'-phosphoadenylyl sulfate + ADP + H(+)</text>
        <dbReference type="Rhea" id="RHEA:24152"/>
        <dbReference type="ChEBI" id="CHEBI:15378"/>
        <dbReference type="ChEBI" id="CHEBI:30616"/>
        <dbReference type="ChEBI" id="CHEBI:58243"/>
        <dbReference type="ChEBI" id="CHEBI:58339"/>
        <dbReference type="ChEBI" id="CHEBI:456216"/>
        <dbReference type="EC" id="2.7.1.25"/>
    </reaction>
</comment>
<dbReference type="GO" id="GO:0010134">
    <property type="term" value="P:sulfate assimilation via adenylyl sulfate reduction"/>
    <property type="evidence" value="ECO:0007669"/>
    <property type="project" value="TreeGrafter"/>
</dbReference>
<dbReference type="InterPro" id="IPR059117">
    <property type="entry name" value="APS_kinase_dom"/>
</dbReference>
<dbReference type="GO" id="GO:0019379">
    <property type="term" value="P:sulfate assimilation, phosphoadenylyl sulfate reduction by phosphoadenylyl-sulfate reductase (thioredoxin)"/>
    <property type="evidence" value="ECO:0007669"/>
    <property type="project" value="TreeGrafter"/>
</dbReference>
<evidence type="ECO:0000256" key="4">
    <source>
        <dbReference type="ARBA" id="ARBA00022741"/>
    </source>
</evidence>
<dbReference type="PANTHER" id="PTHR42700">
    <property type="entry name" value="SULFATE ADENYLYLTRANSFERASE"/>
    <property type="match status" value="1"/>
</dbReference>
<evidence type="ECO:0000256" key="3">
    <source>
        <dbReference type="ARBA" id="ARBA00022679"/>
    </source>
</evidence>
<organism evidence="9 10">
    <name type="scientific">Saccharothrix espanaensis (strain ATCC 51144 / DSM 44229 / JCM 9112 / NBRC 15066 / NRRL 15764)</name>
    <dbReference type="NCBI Taxonomy" id="1179773"/>
    <lineage>
        <taxon>Bacteria</taxon>
        <taxon>Bacillati</taxon>
        <taxon>Actinomycetota</taxon>
        <taxon>Actinomycetes</taxon>
        <taxon>Pseudonocardiales</taxon>
        <taxon>Pseudonocardiaceae</taxon>
        <taxon>Saccharothrix</taxon>
    </lineage>
</organism>
<evidence type="ECO:0000256" key="1">
    <source>
        <dbReference type="ARBA" id="ARBA00001823"/>
    </source>
</evidence>
<dbReference type="EC" id="2.7.1.25" evidence="2 6"/>
<dbReference type="Proteomes" id="UP000006281">
    <property type="component" value="Chromosome"/>
</dbReference>
<evidence type="ECO:0000256" key="6">
    <source>
        <dbReference type="HAMAP-Rule" id="MF_00065"/>
    </source>
</evidence>
<dbReference type="GO" id="GO:0004781">
    <property type="term" value="F:sulfate adenylyltransferase (ATP) activity"/>
    <property type="evidence" value="ECO:0007669"/>
    <property type="project" value="TreeGrafter"/>
</dbReference>
<dbReference type="PATRIC" id="fig|1179773.3.peg.5931"/>
<comment type="caution">
    <text evidence="6">Lacks conserved residue(s) required for the propagation of feature annotation.</text>
</comment>
<comment type="pathway">
    <text evidence="6 7">Sulfur metabolism; hydrogen sulfide biosynthesis; sulfite from sulfate: step 2/3.</text>
</comment>
<dbReference type="GO" id="GO:0005737">
    <property type="term" value="C:cytoplasm"/>
    <property type="evidence" value="ECO:0007669"/>
    <property type="project" value="TreeGrafter"/>
</dbReference>
<dbReference type="InterPro" id="IPR002891">
    <property type="entry name" value="APS"/>
</dbReference>
<dbReference type="CDD" id="cd02027">
    <property type="entry name" value="APSK"/>
    <property type="match status" value="1"/>
</dbReference>
<comment type="function">
    <text evidence="6 7">Catalyzes the synthesis of activated sulfate.</text>
</comment>
<evidence type="ECO:0000256" key="5">
    <source>
        <dbReference type="ARBA" id="ARBA00022840"/>
    </source>
</evidence>
<comment type="similarity">
    <text evidence="6 7">Belongs to the APS kinase family.</text>
</comment>
<name>K0K975_SACES</name>
<accession>K0K975</accession>
<dbReference type="KEGG" id="sesp:BN6_58960"/>
<dbReference type="eggNOG" id="COG0529">
    <property type="taxonomic scope" value="Bacteria"/>
</dbReference>
<dbReference type="HOGENOM" id="CLU_046932_2_1_11"/>
<sequence length="175" mass="18813">MGVGRTVWLTGLPSSGKSTIAAAVAGRLRADGWPVEVLDGDEMRRSLTAGLGFGRADREENVRRIGWVAGLLARNGITVLVPVIAPYAADRDKVRAAHQERNVPFSEVFVATPVDVCARRDVKGLYARQRAGELTSLTGVDDPYEPPAHPDLRVPADTQSVAESVEAVYRLVVSP</sequence>
<dbReference type="GO" id="GO:0070814">
    <property type="term" value="P:hydrogen sulfide biosynthetic process"/>
    <property type="evidence" value="ECO:0007669"/>
    <property type="project" value="UniProtKB-UniRule"/>
</dbReference>
<dbReference type="Pfam" id="PF01583">
    <property type="entry name" value="APS_kinase"/>
    <property type="match status" value="1"/>
</dbReference>
<keyword evidence="6 7" id="KW-0418">Kinase</keyword>
<evidence type="ECO:0000259" key="8">
    <source>
        <dbReference type="Pfam" id="PF01583"/>
    </source>
</evidence>
<dbReference type="InterPro" id="IPR027417">
    <property type="entry name" value="P-loop_NTPase"/>
</dbReference>
<keyword evidence="4 6" id="KW-0547">Nucleotide-binding</keyword>
<dbReference type="OrthoDB" id="9804504at2"/>
<dbReference type="GO" id="GO:0004020">
    <property type="term" value="F:adenylylsulfate kinase activity"/>
    <property type="evidence" value="ECO:0007669"/>
    <property type="project" value="UniProtKB-UniRule"/>
</dbReference>
<dbReference type="BioCyc" id="SESP1179773:BN6_RS28360-MONOMER"/>
<dbReference type="PANTHER" id="PTHR42700:SF1">
    <property type="entry name" value="SULFATE ADENYLYLTRANSFERASE"/>
    <property type="match status" value="1"/>
</dbReference>
<dbReference type="UniPathway" id="UPA00140">
    <property type="reaction ID" value="UER00205"/>
</dbReference>
<evidence type="ECO:0000256" key="7">
    <source>
        <dbReference type="RuleBase" id="RU004347"/>
    </source>
</evidence>
<evidence type="ECO:0000313" key="9">
    <source>
        <dbReference type="EMBL" id="CCH33153.1"/>
    </source>
</evidence>
<proteinExistence type="inferred from homology"/>
<reference evidence="9 10" key="1">
    <citation type="journal article" date="2012" name="BMC Genomics">
        <title>Complete genome sequence of Saccharothrix espanaensis DSM 44229T and comparison to the other completely sequenced Pseudonocardiaceae.</title>
        <authorList>
            <person name="Strobel T."/>
            <person name="Al-Dilaimi A."/>
            <person name="Blom J."/>
            <person name="Gessner A."/>
            <person name="Kalinowski J."/>
            <person name="Luzhetska M."/>
            <person name="Puhler A."/>
            <person name="Szczepanowski R."/>
            <person name="Bechthold A."/>
            <person name="Ruckert C."/>
        </authorList>
    </citation>
    <scope>NUCLEOTIDE SEQUENCE [LARGE SCALE GENOMIC DNA]</scope>
    <source>
        <strain evidence="10">ATCC 51144 / DSM 44229 / JCM 9112 / NBRC 15066 / NRRL 15764</strain>
    </source>
</reference>
<dbReference type="STRING" id="1179773.BN6_58960"/>
<dbReference type="NCBIfam" id="NF003013">
    <property type="entry name" value="PRK03846.1"/>
    <property type="match status" value="1"/>
</dbReference>
<dbReference type="RefSeq" id="WP_015103264.1">
    <property type="nucleotide sequence ID" value="NC_019673.1"/>
</dbReference>
<dbReference type="GO" id="GO:0005524">
    <property type="term" value="F:ATP binding"/>
    <property type="evidence" value="ECO:0007669"/>
    <property type="project" value="UniProtKB-UniRule"/>
</dbReference>
<feature type="domain" description="APS kinase" evidence="8">
    <location>
        <begin position="4"/>
        <end position="154"/>
    </location>
</feature>
<feature type="binding site" evidence="6">
    <location>
        <begin position="11"/>
        <end position="18"/>
    </location>
    <ligand>
        <name>ATP</name>
        <dbReference type="ChEBI" id="CHEBI:30616"/>
    </ligand>
</feature>
<keyword evidence="6" id="KW-0597">Phosphoprotein</keyword>